<reference evidence="11 12" key="1">
    <citation type="submission" date="2018-08" db="EMBL/GenBank/DDBJ databases">
        <title>Genomic Encyclopedia of Type Strains, Phase IV (KMG-IV): sequencing the most valuable type-strain genomes for metagenomic binning, comparative biology and taxonomic classification.</title>
        <authorList>
            <person name="Goeker M."/>
        </authorList>
    </citation>
    <scope>NUCLEOTIDE SEQUENCE [LARGE SCALE GENOMIC DNA]</scope>
    <source>
        <strain evidence="11 12">BW863</strain>
    </source>
</reference>
<evidence type="ECO:0000256" key="6">
    <source>
        <dbReference type="ARBA" id="ARBA00023002"/>
    </source>
</evidence>
<evidence type="ECO:0000256" key="4">
    <source>
        <dbReference type="ARBA" id="ARBA00022723"/>
    </source>
</evidence>
<evidence type="ECO:0000313" key="11">
    <source>
        <dbReference type="EMBL" id="REF89036.1"/>
    </source>
</evidence>
<dbReference type="Gene3D" id="3.50.50.60">
    <property type="entry name" value="FAD/NAD(P)-binding domain"/>
    <property type="match status" value="2"/>
</dbReference>
<dbReference type="GO" id="GO:0051537">
    <property type="term" value="F:2 iron, 2 sulfur cluster binding"/>
    <property type="evidence" value="ECO:0007669"/>
    <property type="project" value="UniProtKB-KW"/>
</dbReference>
<name>A0A3D9ZC31_9HYPH</name>
<keyword evidence="8" id="KW-0411">Iron-sulfur</keyword>
<dbReference type="PANTHER" id="PTHR43557:SF2">
    <property type="entry name" value="RIESKE DOMAIN-CONTAINING PROTEIN-RELATED"/>
    <property type="match status" value="1"/>
</dbReference>
<feature type="compositionally biased region" description="Gly residues" evidence="9">
    <location>
        <begin position="413"/>
        <end position="422"/>
    </location>
</feature>
<feature type="region of interest" description="Disordered" evidence="9">
    <location>
        <begin position="456"/>
        <end position="491"/>
    </location>
</feature>
<dbReference type="SUPFAM" id="SSF51905">
    <property type="entry name" value="FAD/NAD(P)-binding domain"/>
    <property type="match status" value="1"/>
</dbReference>
<dbReference type="InterPro" id="IPR036922">
    <property type="entry name" value="Rieske_2Fe-2S_sf"/>
</dbReference>
<feature type="compositionally biased region" description="Basic residues" evidence="9">
    <location>
        <begin position="375"/>
        <end position="394"/>
    </location>
</feature>
<keyword evidence="7" id="KW-0408">Iron</keyword>
<dbReference type="EMBL" id="QUMO01000001">
    <property type="protein sequence ID" value="REF89036.1"/>
    <property type="molecule type" value="Genomic_DNA"/>
</dbReference>
<dbReference type="PRINTS" id="PR00411">
    <property type="entry name" value="PNDRDTASEI"/>
</dbReference>
<sequence length="491" mass="52259">MSDATADKGPDLSRGVPLDALAEGRILLGHVGDDAVLLTRSGGEIFALGATCTHYNGPLAEGLIVGDTVRCPLHHACFSLRTGEALRAPALDPVAAWQIVERDGNIHVTEKLTPPPKPELKGPDVPASVLIIGGGAAGNAAAEMLRREGYAGPVTLLSADDSVPVDRPNLSKDYLAGQAEESWIPLRSAKFYEKHGINLVLNARIVAIDPAAKTVRREDGTLHSYDGLLLATGADPVHLNIPGAERVHYLRTLDDSRAIIAAAEKAKRAVIIGASFIGLEAAASLRERGLDVHVVGPEARPLEKILGPEIGDFVRALHESHGVTFHLGTSATAIDERGVTLGNGVTLPADLNRRRGRRAARGRARAGCGAEDRSRHRRQRISRNQRAGHFRGRRSGALARPVERTDHPCRALGRGGAAGPGRGAQYPRPAPTLRPCALLLEPALRRLHPLCRACRKVGSDDNRGRPGSEELPGELFQQWAEAGGRGDRPGP</sequence>
<organism evidence="11 12">
    <name type="scientific">Methylovirgula ligni</name>
    <dbReference type="NCBI Taxonomy" id="569860"/>
    <lineage>
        <taxon>Bacteria</taxon>
        <taxon>Pseudomonadati</taxon>
        <taxon>Pseudomonadota</taxon>
        <taxon>Alphaproteobacteria</taxon>
        <taxon>Hyphomicrobiales</taxon>
        <taxon>Beijerinckiaceae</taxon>
        <taxon>Methylovirgula</taxon>
    </lineage>
</organism>
<dbReference type="Proteomes" id="UP000256900">
    <property type="component" value="Unassembled WGS sequence"/>
</dbReference>
<feature type="compositionally biased region" description="Basic and acidic residues" evidence="9">
    <location>
        <begin position="457"/>
        <end position="468"/>
    </location>
</feature>
<comment type="cofactor">
    <cofactor evidence="1">
        <name>FAD</name>
        <dbReference type="ChEBI" id="CHEBI:57692"/>
    </cofactor>
</comment>
<dbReference type="PRINTS" id="PR00368">
    <property type="entry name" value="FADPNR"/>
</dbReference>
<dbReference type="InterPro" id="IPR036188">
    <property type="entry name" value="FAD/NAD-bd_sf"/>
</dbReference>
<dbReference type="CDD" id="cd03478">
    <property type="entry name" value="Rieske_AIFL_N"/>
    <property type="match status" value="1"/>
</dbReference>
<keyword evidence="3" id="KW-0001">2Fe-2S</keyword>
<evidence type="ECO:0000256" key="1">
    <source>
        <dbReference type="ARBA" id="ARBA00001974"/>
    </source>
</evidence>
<dbReference type="Pfam" id="PF00355">
    <property type="entry name" value="Rieske"/>
    <property type="match status" value="1"/>
</dbReference>
<evidence type="ECO:0000256" key="3">
    <source>
        <dbReference type="ARBA" id="ARBA00022714"/>
    </source>
</evidence>
<evidence type="ECO:0000256" key="7">
    <source>
        <dbReference type="ARBA" id="ARBA00023004"/>
    </source>
</evidence>
<evidence type="ECO:0000256" key="5">
    <source>
        <dbReference type="ARBA" id="ARBA00022827"/>
    </source>
</evidence>
<dbReference type="InterPro" id="IPR050446">
    <property type="entry name" value="FAD-oxidoreductase/Apoptosis"/>
</dbReference>
<protein>
    <submittedName>
        <fullName evidence="11">Rieske-like 2Fe-2S protein</fullName>
    </submittedName>
</protein>
<dbReference type="PANTHER" id="PTHR43557">
    <property type="entry name" value="APOPTOSIS-INDUCING FACTOR 1"/>
    <property type="match status" value="1"/>
</dbReference>
<dbReference type="GO" id="GO:0005737">
    <property type="term" value="C:cytoplasm"/>
    <property type="evidence" value="ECO:0007669"/>
    <property type="project" value="TreeGrafter"/>
</dbReference>
<dbReference type="SUPFAM" id="SSF50022">
    <property type="entry name" value="ISP domain"/>
    <property type="match status" value="1"/>
</dbReference>
<keyword evidence="2" id="KW-0285">Flavoprotein</keyword>
<keyword evidence="12" id="KW-1185">Reference proteome</keyword>
<feature type="region of interest" description="Disordered" evidence="9">
    <location>
        <begin position="355"/>
        <end position="428"/>
    </location>
</feature>
<dbReference type="InterPro" id="IPR023753">
    <property type="entry name" value="FAD/NAD-binding_dom"/>
</dbReference>
<accession>A0A3D9ZC31</accession>
<dbReference type="PROSITE" id="PS51296">
    <property type="entry name" value="RIESKE"/>
    <property type="match status" value="1"/>
</dbReference>
<evidence type="ECO:0000256" key="2">
    <source>
        <dbReference type="ARBA" id="ARBA00022630"/>
    </source>
</evidence>
<dbReference type="InterPro" id="IPR017941">
    <property type="entry name" value="Rieske_2Fe-2S"/>
</dbReference>
<dbReference type="Gene3D" id="2.102.10.10">
    <property type="entry name" value="Rieske [2Fe-2S] iron-sulphur domain"/>
    <property type="match status" value="1"/>
</dbReference>
<feature type="domain" description="Rieske" evidence="10">
    <location>
        <begin position="13"/>
        <end position="108"/>
    </location>
</feature>
<dbReference type="GO" id="GO:0046872">
    <property type="term" value="F:metal ion binding"/>
    <property type="evidence" value="ECO:0007669"/>
    <property type="project" value="UniProtKB-KW"/>
</dbReference>
<keyword evidence="6" id="KW-0560">Oxidoreductase</keyword>
<evidence type="ECO:0000256" key="8">
    <source>
        <dbReference type="ARBA" id="ARBA00023014"/>
    </source>
</evidence>
<dbReference type="GO" id="GO:0016651">
    <property type="term" value="F:oxidoreductase activity, acting on NAD(P)H"/>
    <property type="evidence" value="ECO:0007669"/>
    <property type="project" value="TreeGrafter"/>
</dbReference>
<keyword evidence="5" id="KW-0274">FAD</keyword>
<evidence type="ECO:0000259" key="10">
    <source>
        <dbReference type="PROSITE" id="PS51296"/>
    </source>
</evidence>
<feature type="compositionally biased region" description="Basic residues" evidence="9">
    <location>
        <begin position="355"/>
        <end position="364"/>
    </location>
</feature>
<dbReference type="AlphaFoldDB" id="A0A3D9ZC31"/>
<evidence type="ECO:0000256" key="9">
    <source>
        <dbReference type="SAM" id="MobiDB-lite"/>
    </source>
</evidence>
<gene>
    <name evidence="11" type="ORF">DES32_0250</name>
</gene>
<proteinExistence type="predicted"/>
<evidence type="ECO:0000313" key="12">
    <source>
        <dbReference type="Proteomes" id="UP000256900"/>
    </source>
</evidence>
<comment type="caution">
    <text evidence="11">The sequence shown here is derived from an EMBL/GenBank/DDBJ whole genome shotgun (WGS) entry which is preliminary data.</text>
</comment>
<keyword evidence="4" id="KW-0479">Metal-binding</keyword>
<dbReference type="Pfam" id="PF07992">
    <property type="entry name" value="Pyr_redox_2"/>
    <property type="match status" value="1"/>
</dbReference>